<evidence type="ECO:0000256" key="1">
    <source>
        <dbReference type="ARBA" id="ARBA00004651"/>
    </source>
</evidence>
<feature type="transmembrane region" description="Helical" evidence="6">
    <location>
        <begin position="155"/>
        <end position="172"/>
    </location>
</feature>
<reference evidence="7 8" key="1">
    <citation type="submission" date="2024-01" db="EMBL/GenBank/DDBJ databases">
        <title>The strains designed SYSU M86414 and SYSU M84420 isolated from the marine sediment in San Sha City (Hainan Province, China).</title>
        <authorList>
            <person name="Guo D."/>
        </authorList>
    </citation>
    <scope>NUCLEOTIDE SEQUENCE [LARGE SCALE GENOMIC DNA]</scope>
    <source>
        <strain evidence="7 8">SYSU M84420</strain>
    </source>
</reference>
<comment type="subcellular location">
    <subcellularLocation>
        <location evidence="1">Cell membrane</location>
        <topology evidence="1">Multi-pass membrane protein</topology>
    </subcellularLocation>
</comment>
<keyword evidence="5 6" id="KW-0472">Membrane</keyword>
<feature type="transmembrane region" description="Helical" evidence="6">
    <location>
        <begin position="421"/>
        <end position="439"/>
    </location>
</feature>
<evidence type="ECO:0000256" key="6">
    <source>
        <dbReference type="SAM" id="Phobius"/>
    </source>
</evidence>
<gene>
    <name evidence="7" type="ORF">VOP03_04320</name>
</gene>
<feature type="transmembrane region" description="Helical" evidence="6">
    <location>
        <begin position="389"/>
        <end position="409"/>
    </location>
</feature>
<feature type="transmembrane region" description="Helical" evidence="6">
    <location>
        <begin position="362"/>
        <end position="383"/>
    </location>
</feature>
<keyword evidence="8" id="KW-1185">Reference proteome</keyword>
<dbReference type="RefSeq" id="WP_326277332.1">
    <property type="nucleotide sequence ID" value="NZ_JAYKYV010000002.1"/>
</dbReference>
<evidence type="ECO:0000313" key="8">
    <source>
        <dbReference type="Proteomes" id="UP001355298"/>
    </source>
</evidence>
<dbReference type="InterPro" id="IPR050833">
    <property type="entry name" value="Poly_Biosynth_Transport"/>
</dbReference>
<dbReference type="PANTHER" id="PTHR30250">
    <property type="entry name" value="PST FAMILY PREDICTED COLANIC ACID TRANSPORTER"/>
    <property type="match status" value="1"/>
</dbReference>
<feature type="transmembrane region" description="Helical" evidence="6">
    <location>
        <begin position="121"/>
        <end position="143"/>
    </location>
</feature>
<dbReference type="PANTHER" id="PTHR30250:SF11">
    <property type="entry name" value="O-ANTIGEN TRANSPORTER-RELATED"/>
    <property type="match status" value="1"/>
</dbReference>
<evidence type="ECO:0000313" key="7">
    <source>
        <dbReference type="EMBL" id="MEC4264564.1"/>
    </source>
</evidence>
<name>A0ABU6INE8_9FLAO</name>
<evidence type="ECO:0000256" key="2">
    <source>
        <dbReference type="ARBA" id="ARBA00022475"/>
    </source>
</evidence>
<evidence type="ECO:0000256" key="3">
    <source>
        <dbReference type="ARBA" id="ARBA00022692"/>
    </source>
</evidence>
<keyword evidence="3 6" id="KW-0812">Transmembrane</keyword>
<keyword evidence="4 6" id="KW-1133">Transmembrane helix</keyword>
<dbReference type="Proteomes" id="UP001355298">
    <property type="component" value="Unassembled WGS sequence"/>
</dbReference>
<organism evidence="7 8">
    <name type="scientific">Flagellimonas halotolerans</name>
    <dbReference type="NCBI Taxonomy" id="3112164"/>
    <lineage>
        <taxon>Bacteria</taxon>
        <taxon>Pseudomonadati</taxon>
        <taxon>Bacteroidota</taxon>
        <taxon>Flavobacteriia</taxon>
        <taxon>Flavobacteriales</taxon>
        <taxon>Flavobacteriaceae</taxon>
        <taxon>Flagellimonas</taxon>
    </lineage>
</organism>
<keyword evidence="2" id="KW-1003">Cell membrane</keyword>
<feature type="transmembrane region" description="Helical" evidence="6">
    <location>
        <begin position="329"/>
        <end position="350"/>
    </location>
</feature>
<evidence type="ECO:0000256" key="4">
    <source>
        <dbReference type="ARBA" id="ARBA00022989"/>
    </source>
</evidence>
<comment type="caution">
    <text evidence="7">The sequence shown here is derived from an EMBL/GenBank/DDBJ whole genome shotgun (WGS) entry which is preliminary data.</text>
</comment>
<accession>A0ABU6INE8</accession>
<feature type="transmembrane region" description="Helical" evidence="6">
    <location>
        <begin position="12"/>
        <end position="32"/>
    </location>
</feature>
<dbReference type="Pfam" id="PF01943">
    <property type="entry name" value="Polysacc_synt"/>
    <property type="match status" value="1"/>
</dbReference>
<dbReference type="InterPro" id="IPR002797">
    <property type="entry name" value="Polysacc_synth"/>
</dbReference>
<dbReference type="EMBL" id="JAYMGW010000002">
    <property type="protein sequence ID" value="MEC4264564.1"/>
    <property type="molecule type" value="Genomic_DNA"/>
</dbReference>
<evidence type="ECO:0000256" key="5">
    <source>
        <dbReference type="ARBA" id="ARBA00023136"/>
    </source>
</evidence>
<protein>
    <submittedName>
        <fullName evidence="7">Polysaccharide biosynthesis C-terminal domain-containing protein</fullName>
    </submittedName>
</protein>
<feature type="transmembrane region" description="Helical" evidence="6">
    <location>
        <begin position="216"/>
        <end position="234"/>
    </location>
</feature>
<proteinExistence type="predicted"/>
<feature type="transmembrane region" description="Helical" evidence="6">
    <location>
        <begin position="79"/>
        <end position="101"/>
    </location>
</feature>
<feature type="transmembrane region" description="Helical" evidence="6">
    <location>
        <begin position="302"/>
        <end position="323"/>
    </location>
</feature>
<feature type="transmembrane region" description="Helical" evidence="6">
    <location>
        <begin position="38"/>
        <end position="58"/>
    </location>
</feature>
<sequence>MGIVLKQSFQNTVTTFVGFAFGAVNTLFLYTNILAPKYYGLVTFILATGAILMPLMALGAHNATIKYYSAQNEQHKNGFITLMLLSPLMVLGVLSLLTWFFYEPIALFLSKENPIVKDYVWYVFLVGMAMAYFEIFFALSKVYFKSVFGNFMKEVFVRVCVSILLGLLYFEVISLDFFLKALVGVYLLRTLCMKLYAFRLHRPVLDFKFPKESKTILGYGILMILGGSVALILLEVDKFMINQFIVLDNVAYYSVAGYIASSIVVPARAMNQITYPMTANYLNTGNFFELEQLYKKTSLTSFIASGLLFVLIILNIEDLFLMLPEDYRGGFFIVLLIGLAKVFDSLLGNINAVLYYSEYYKVILLIGICFALAIILLNLWLIPVYGIEGAALASFLSIFIFNLAKVIFVKSKFDFLPITKATFKVFATLVLLSCLFYLLQFPFHPIINIGLKSLLIVVMYVGILYRFNISEDVTGILSKWLKKNTP</sequence>
<feature type="transmembrane region" description="Helical" evidence="6">
    <location>
        <begin position="445"/>
        <end position="465"/>
    </location>
</feature>